<name>A0A225VH63_9STRA</name>
<accession>A0A225VH63</accession>
<organism evidence="1 2">
    <name type="scientific">Phytophthora megakarya</name>
    <dbReference type="NCBI Taxonomy" id="4795"/>
    <lineage>
        <taxon>Eukaryota</taxon>
        <taxon>Sar</taxon>
        <taxon>Stramenopiles</taxon>
        <taxon>Oomycota</taxon>
        <taxon>Peronosporomycetes</taxon>
        <taxon>Peronosporales</taxon>
        <taxon>Peronosporaceae</taxon>
        <taxon>Phytophthora</taxon>
    </lineage>
</organism>
<sequence>MTVSIPMKKVGKAMNIHITAQNYPIHNIGYFLVVYLMWLHASDLHQLSYNDFAKRERFLHRWQTVKISEDMRSDLAWWPRILSTSSLNGVPMAYFNAAPPPDIIVEVDASNSGCCAFVRQEHKTLVYEFTSSERNLILQLKVNPNTGFDIKVRELLPRALAIHQWGRQSAIQPYKFYSFEYNLRISASHIPGELRTIAGAGYRRSTDPISLTDLLT</sequence>
<reference evidence="2" key="1">
    <citation type="submission" date="2017-03" db="EMBL/GenBank/DDBJ databases">
        <title>Phytopthora megakarya and P. palmivora, two closely related causual agents of cacao black pod achieved similar genome size and gene model numbers by different mechanisms.</title>
        <authorList>
            <person name="Ali S."/>
            <person name="Shao J."/>
            <person name="Larry D.J."/>
            <person name="Kronmiller B."/>
            <person name="Shen D."/>
            <person name="Strem M.D."/>
            <person name="Melnick R.L."/>
            <person name="Guiltinan M.J."/>
            <person name="Tyler B.M."/>
            <person name="Meinhardt L.W."/>
            <person name="Bailey B.A."/>
        </authorList>
    </citation>
    <scope>NUCLEOTIDE SEQUENCE [LARGE SCALE GENOMIC DNA]</scope>
    <source>
        <strain evidence="2">zdho120</strain>
    </source>
</reference>
<dbReference type="AlphaFoldDB" id="A0A225VH63"/>
<protein>
    <submittedName>
        <fullName evidence="1">Uncharacterized protein</fullName>
    </submittedName>
</protein>
<comment type="caution">
    <text evidence="1">The sequence shown here is derived from an EMBL/GenBank/DDBJ whole genome shotgun (WGS) entry which is preliminary data.</text>
</comment>
<dbReference type="OrthoDB" id="6098081at2759"/>
<proteinExistence type="predicted"/>
<dbReference type="Proteomes" id="UP000198211">
    <property type="component" value="Unassembled WGS sequence"/>
</dbReference>
<dbReference type="EMBL" id="NBNE01004796">
    <property type="protein sequence ID" value="OWZ04743.1"/>
    <property type="molecule type" value="Genomic_DNA"/>
</dbReference>
<keyword evidence="2" id="KW-1185">Reference proteome</keyword>
<evidence type="ECO:0000313" key="2">
    <source>
        <dbReference type="Proteomes" id="UP000198211"/>
    </source>
</evidence>
<gene>
    <name evidence="1" type="ORF">PHMEG_00023305</name>
</gene>
<evidence type="ECO:0000313" key="1">
    <source>
        <dbReference type="EMBL" id="OWZ04743.1"/>
    </source>
</evidence>